<dbReference type="EMBL" id="JAAIKE010000002">
    <property type="protein sequence ID" value="NEX45949.1"/>
    <property type="molecule type" value="Genomic_DNA"/>
</dbReference>
<protein>
    <submittedName>
        <fullName evidence="1">Transcriptional regulator</fullName>
    </submittedName>
</protein>
<dbReference type="Gene3D" id="1.10.357.10">
    <property type="entry name" value="Tetracycline Repressor, domain 2"/>
    <property type="match status" value="1"/>
</dbReference>
<keyword evidence="2" id="KW-1185">Reference proteome</keyword>
<dbReference type="RefSeq" id="WP_164610215.1">
    <property type="nucleotide sequence ID" value="NZ_JAAIKE010000002.1"/>
</dbReference>
<name>A0A6B3RS52_9RHOB</name>
<dbReference type="InterPro" id="IPR009057">
    <property type="entry name" value="Homeodomain-like_sf"/>
</dbReference>
<comment type="caution">
    <text evidence="1">The sequence shown here is derived from an EMBL/GenBank/DDBJ whole genome shotgun (WGS) entry which is preliminary data.</text>
</comment>
<evidence type="ECO:0000313" key="2">
    <source>
        <dbReference type="Proteomes" id="UP000481421"/>
    </source>
</evidence>
<organism evidence="1 2">
    <name type="scientific">Pseudotabrizicola algicola</name>
    <dbReference type="NCBI Taxonomy" id="2709381"/>
    <lineage>
        <taxon>Bacteria</taxon>
        <taxon>Pseudomonadati</taxon>
        <taxon>Pseudomonadota</taxon>
        <taxon>Alphaproteobacteria</taxon>
        <taxon>Rhodobacterales</taxon>
        <taxon>Paracoccaceae</taxon>
        <taxon>Pseudotabrizicola</taxon>
    </lineage>
</organism>
<dbReference type="AlphaFoldDB" id="A0A6B3RS52"/>
<accession>A0A6B3RS52</accession>
<sequence>MSRRKLIPDQLVFAGIRALLTRSGERAASFGAVSRETGLAAPTLVQRYGTQEGMVRAALMEGWDTLERATDAAEGDADLSVKGAQMLLKALCADEGDTADLPLLVRHLDDPELRLRAAAWRARVEQALAVRLGGGARGREAAALLFAAWQGQLLWRFAGERGFKLKDAVKRLT</sequence>
<proteinExistence type="predicted"/>
<dbReference type="SUPFAM" id="SSF46689">
    <property type="entry name" value="Homeodomain-like"/>
    <property type="match status" value="1"/>
</dbReference>
<reference evidence="1 2" key="1">
    <citation type="submission" date="2020-02" db="EMBL/GenBank/DDBJ databases">
        <title>Rhodobacter algicola sp. nov., isolated from microalga culture.</title>
        <authorList>
            <person name="Park C.-Y."/>
        </authorList>
    </citation>
    <scope>NUCLEOTIDE SEQUENCE [LARGE SCALE GENOMIC DNA]</scope>
    <source>
        <strain evidence="1 2">ETT8</strain>
    </source>
</reference>
<dbReference type="Proteomes" id="UP000481421">
    <property type="component" value="Unassembled WGS sequence"/>
</dbReference>
<gene>
    <name evidence="1" type="ORF">G3572_07015</name>
</gene>
<evidence type="ECO:0000313" key="1">
    <source>
        <dbReference type="EMBL" id="NEX45949.1"/>
    </source>
</evidence>